<dbReference type="GO" id="GO:0016020">
    <property type="term" value="C:membrane"/>
    <property type="evidence" value="ECO:0007669"/>
    <property type="project" value="InterPro"/>
</dbReference>
<dbReference type="GO" id="GO:0005230">
    <property type="term" value="F:extracellular ligand-gated monoatomic ion channel activity"/>
    <property type="evidence" value="ECO:0007669"/>
    <property type="project" value="InterPro"/>
</dbReference>
<dbReference type="WBParaSite" id="scf7180000422756.g9539">
    <property type="protein sequence ID" value="scf7180000422756.g9539"/>
    <property type="gene ID" value="scf7180000422756.g9539"/>
</dbReference>
<name>A0A915P578_9BILA</name>
<feature type="signal peptide" evidence="1">
    <location>
        <begin position="1"/>
        <end position="21"/>
    </location>
</feature>
<protein>
    <submittedName>
        <fullName evidence="4">Neurotransmitter-gated ion-channel ligand-binding domain-containing protein</fullName>
    </submittedName>
</protein>
<evidence type="ECO:0000313" key="3">
    <source>
        <dbReference type="Proteomes" id="UP000887560"/>
    </source>
</evidence>
<dbReference type="AlphaFoldDB" id="A0A915P578"/>
<feature type="chain" id="PRO_5037575830" evidence="1">
    <location>
        <begin position="22"/>
        <end position="282"/>
    </location>
</feature>
<keyword evidence="3" id="KW-1185">Reference proteome</keyword>
<evidence type="ECO:0000256" key="1">
    <source>
        <dbReference type="SAM" id="SignalP"/>
    </source>
</evidence>
<organism evidence="3 4">
    <name type="scientific">Meloidogyne floridensis</name>
    <dbReference type="NCBI Taxonomy" id="298350"/>
    <lineage>
        <taxon>Eukaryota</taxon>
        <taxon>Metazoa</taxon>
        <taxon>Ecdysozoa</taxon>
        <taxon>Nematoda</taxon>
        <taxon>Chromadorea</taxon>
        <taxon>Rhabditida</taxon>
        <taxon>Tylenchina</taxon>
        <taxon>Tylenchomorpha</taxon>
        <taxon>Tylenchoidea</taxon>
        <taxon>Meloidogynidae</taxon>
        <taxon>Meloidogyninae</taxon>
        <taxon>Meloidogyne</taxon>
    </lineage>
</organism>
<feature type="domain" description="Neurotransmitter-gated ion-channel ligand-binding" evidence="2">
    <location>
        <begin position="172"/>
        <end position="255"/>
    </location>
</feature>
<accession>A0A915P578</accession>
<dbReference type="Pfam" id="PF02931">
    <property type="entry name" value="Neur_chan_LBD"/>
    <property type="match status" value="1"/>
</dbReference>
<sequence>MFLDYSLLLLAFFFQLLICSASKQQHLNDNSFWNFEENAKRSERSVEVKLLDEEELLSITRTTPTSSLPEKTNLPIGIKIEALGPEGRESLRQQLLYGEDDKELDEMLNKMESISRQGGGVLEPMLNKTGYDPRSAPQFIQGRPVEVRVGILVQSIANFQLATMDYDMDCWPDMHFVNARDSLFHRVTRLNFYAFVFPMSGKVFLEARLYVKPKSQLILCKYPHDSQTLQLRISSIASTNDSVSLRWFSRQSDAIRIYKRLQLPELYIAGLEKKNCQTQRKT</sequence>
<evidence type="ECO:0000259" key="2">
    <source>
        <dbReference type="Pfam" id="PF02931"/>
    </source>
</evidence>
<evidence type="ECO:0000313" key="4">
    <source>
        <dbReference type="WBParaSite" id="scf7180000422756.g9539"/>
    </source>
</evidence>
<proteinExistence type="predicted"/>
<dbReference type="Proteomes" id="UP000887560">
    <property type="component" value="Unplaced"/>
</dbReference>
<dbReference type="InterPro" id="IPR006202">
    <property type="entry name" value="Neur_chan_lig-bd"/>
</dbReference>
<keyword evidence="1" id="KW-0732">Signal</keyword>
<dbReference type="InterPro" id="IPR036734">
    <property type="entry name" value="Neur_chan_lig-bd_sf"/>
</dbReference>
<dbReference type="SUPFAM" id="SSF63712">
    <property type="entry name" value="Nicotinic receptor ligand binding domain-like"/>
    <property type="match status" value="1"/>
</dbReference>
<dbReference type="Gene3D" id="2.70.170.10">
    <property type="entry name" value="Neurotransmitter-gated ion-channel ligand-binding domain"/>
    <property type="match status" value="2"/>
</dbReference>
<reference evidence="4" key="1">
    <citation type="submission" date="2022-11" db="UniProtKB">
        <authorList>
            <consortium name="WormBaseParasite"/>
        </authorList>
    </citation>
    <scope>IDENTIFICATION</scope>
</reference>